<dbReference type="OrthoDB" id="9979687at2"/>
<reference evidence="2 3" key="1">
    <citation type="submission" date="2020-08" db="EMBL/GenBank/DDBJ databases">
        <title>Genomic Encyclopedia of Type Strains, Phase IV (KMG-IV): sequencing the most valuable type-strain genomes for metagenomic binning, comparative biology and taxonomic classification.</title>
        <authorList>
            <person name="Goeker M."/>
        </authorList>
    </citation>
    <scope>NUCLEOTIDE SEQUENCE [LARGE SCALE GENOMIC DNA]</scope>
    <source>
        <strain evidence="2 3">DSM 107085</strain>
    </source>
</reference>
<name>A0A841KLJ3_9GAMM</name>
<sequence length="54" mass="6071">MQNYVSSFNQNVPPSRAFARLKAREVAATPEKEDLFLSMNTDPTRPEPEMGIMG</sequence>
<proteinExistence type="predicted"/>
<dbReference type="AlphaFoldDB" id="A0A841KLJ3"/>
<dbReference type="Proteomes" id="UP000560000">
    <property type="component" value="Unassembled WGS sequence"/>
</dbReference>
<accession>A0A841KLJ3</accession>
<feature type="region of interest" description="Disordered" evidence="1">
    <location>
        <begin position="32"/>
        <end position="54"/>
    </location>
</feature>
<gene>
    <name evidence="2" type="ORF">HNQ86_000199</name>
</gene>
<evidence type="ECO:0000313" key="3">
    <source>
        <dbReference type="Proteomes" id="UP000560000"/>
    </source>
</evidence>
<comment type="caution">
    <text evidence="2">The sequence shown here is derived from an EMBL/GenBank/DDBJ whole genome shotgun (WGS) entry which is preliminary data.</text>
</comment>
<organism evidence="2 3">
    <name type="scientific">Oleiagrimonas soli</name>
    <dbReference type="NCBI Taxonomy" id="1543381"/>
    <lineage>
        <taxon>Bacteria</taxon>
        <taxon>Pseudomonadati</taxon>
        <taxon>Pseudomonadota</taxon>
        <taxon>Gammaproteobacteria</taxon>
        <taxon>Lysobacterales</taxon>
        <taxon>Rhodanobacteraceae</taxon>
        <taxon>Oleiagrimonas</taxon>
    </lineage>
</organism>
<evidence type="ECO:0000256" key="1">
    <source>
        <dbReference type="SAM" id="MobiDB-lite"/>
    </source>
</evidence>
<protein>
    <submittedName>
        <fullName evidence="2">Uncharacterized protein</fullName>
    </submittedName>
</protein>
<evidence type="ECO:0000313" key="2">
    <source>
        <dbReference type="EMBL" id="MBB6182854.1"/>
    </source>
</evidence>
<dbReference type="RefSeq" id="WP_154662673.1">
    <property type="nucleotide sequence ID" value="NZ_JACHET010000001.1"/>
</dbReference>
<dbReference type="EMBL" id="JACHET010000001">
    <property type="protein sequence ID" value="MBB6182854.1"/>
    <property type="molecule type" value="Genomic_DNA"/>
</dbReference>